<dbReference type="AlphaFoldDB" id="A0AAV1I6V2"/>
<keyword evidence="1" id="KW-0812">Transmembrane</keyword>
<keyword evidence="3" id="KW-1185">Reference proteome</keyword>
<name>A0AAV1I6V2_9CHLO</name>
<dbReference type="EMBL" id="CAUYUE010000008">
    <property type="protein sequence ID" value="CAK0783089.1"/>
    <property type="molecule type" value="Genomic_DNA"/>
</dbReference>
<evidence type="ECO:0000256" key="1">
    <source>
        <dbReference type="SAM" id="Phobius"/>
    </source>
</evidence>
<feature type="transmembrane region" description="Helical" evidence="1">
    <location>
        <begin position="34"/>
        <end position="54"/>
    </location>
</feature>
<proteinExistence type="predicted"/>
<sequence length="141" mass="16213">MLLKALRLLLSEDPLDGWLLSICKEWGIQCIPTVWQLAWALVAALMCSTIYWLVCRDRGRWEKRLATVERRSNDLKEVFVKYEKANIEQLQRFAERVDDKFMDIDKHLSTQGVNAVDTAGHAQTETTCSKKSALAEKDAQK</sequence>
<comment type="caution">
    <text evidence="2">The sequence shown here is derived from an EMBL/GenBank/DDBJ whole genome shotgun (WGS) entry which is preliminary data.</text>
</comment>
<evidence type="ECO:0000313" key="3">
    <source>
        <dbReference type="Proteomes" id="UP001314263"/>
    </source>
</evidence>
<dbReference type="Proteomes" id="UP001314263">
    <property type="component" value="Unassembled WGS sequence"/>
</dbReference>
<keyword evidence="1" id="KW-1133">Transmembrane helix</keyword>
<gene>
    <name evidence="2" type="ORF">CVIRNUC_006284</name>
</gene>
<organism evidence="2 3">
    <name type="scientific">Coccomyxa viridis</name>
    <dbReference type="NCBI Taxonomy" id="1274662"/>
    <lineage>
        <taxon>Eukaryota</taxon>
        <taxon>Viridiplantae</taxon>
        <taxon>Chlorophyta</taxon>
        <taxon>core chlorophytes</taxon>
        <taxon>Trebouxiophyceae</taxon>
        <taxon>Trebouxiophyceae incertae sedis</taxon>
        <taxon>Coccomyxaceae</taxon>
        <taxon>Coccomyxa</taxon>
    </lineage>
</organism>
<accession>A0AAV1I6V2</accession>
<evidence type="ECO:0000313" key="2">
    <source>
        <dbReference type="EMBL" id="CAK0783089.1"/>
    </source>
</evidence>
<protein>
    <submittedName>
        <fullName evidence="2">Uncharacterized protein</fullName>
    </submittedName>
</protein>
<keyword evidence="1" id="KW-0472">Membrane</keyword>
<reference evidence="2 3" key="1">
    <citation type="submission" date="2023-10" db="EMBL/GenBank/DDBJ databases">
        <authorList>
            <person name="Maclean D."/>
            <person name="Macfadyen A."/>
        </authorList>
    </citation>
    <scope>NUCLEOTIDE SEQUENCE [LARGE SCALE GENOMIC DNA]</scope>
</reference>